<keyword evidence="5 8" id="KW-0472">Membrane</keyword>
<dbReference type="PANTHER" id="PTHR43791">
    <property type="entry name" value="PERMEASE-RELATED"/>
    <property type="match status" value="1"/>
</dbReference>
<dbReference type="eggNOG" id="KOG2533">
    <property type="taxonomic scope" value="Eukaryota"/>
</dbReference>
<feature type="transmembrane region" description="Helical" evidence="8">
    <location>
        <begin position="67"/>
        <end position="84"/>
    </location>
</feature>
<evidence type="ECO:0000256" key="4">
    <source>
        <dbReference type="ARBA" id="ARBA00022989"/>
    </source>
</evidence>
<dbReference type="SUPFAM" id="SSF103473">
    <property type="entry name" value="MFS general substrate transporter"/>
    <property type="match status" value="1"/>
</dbReference>
<dbReference type="FunFam" id="1.20.1250.20:FF:000064">
    <property type="entry name" value="MFS allantoate transporter"/>
    <property type="match status" value="1"/>
</dbReference>
<evidence type="ECO:0000256" key="8">
    <source>
        <dbReference type="SAM" id="Phobius"/>
    </source>
</evidence>
<dbReference type="PANTHER" id="PTHR43791:SF26">
    <property type="entry name" value="ALLANTOATE TRANSPORTER, PUTATIVE (AFU_ORTHOLOGUE AFUA_5G09470)-RELATED"/>
    <property type="match status" value="1"/>
</dbReference>
<dbReference type="AlphaFoldDB" id="A0A1S9DNG0"/>
<evidence type="ECO:0000256" key="3">
    <source>
        <dbReference type="ARBA" id="ARBA00022692"/>
    </source>
</evidence>
<dbReference type="VEuPathDB" id="FungiDB:AO090003000275"/>
<sequence length="559" mass="62374">MTAEQPTPAPPQPAGHGIKPSAMHVEAIPGQPGKIQNGDTALALFENFDELHEDVDPGELKRLVRKIDFMILPFLAVCYAFYYIDKTTLSYAAIFGINEDLGLSGEQYSWLSSVFYFGFLVWAFPTNFLMQKFPVGKYLGANIFLWGFFLMLQAAAKNFVQLAVLRVISGAAEACSDPAFMLITSMWYTRRQQPIRIGLWYTANGFGIALGGLLGYGIGHIKGALSSWKYEFLIIGALCSLWGILIVIFLPDSPVTTRYLSPREKRLTVERLRENQTGVENKTLKPAQIYEAFLDWKVWVFLLLGLSGNIPNGGISNFGTLILKGFGFSTCMLCNVSNPSFTWLNPATATATDINADYMGKPNTVVTTLMQIPYGAFIALMILFSIWLNDRLPQNNRCYVTILFLLPNLAGSFGLCYLPESNKVGRLICYYLTGSYNASFVLILSILTANIAGHTKKVVTNAMIFIGVCAGNIAGPFFYKEAQAPRYPLGIWSMIVSHFVEILLVIVLRTALAWENRRRDRLQGIGPGGEGEEARQWEMDRTAFSDLTDKENLNFRYVY</sequence>
<evidence type="ECO:0000313" key="10">
    <source>
        <dbReference type="EMBL" id="OOO10612.1"/>
    </source>
</evidence>
<feature type="transmembrane region" description="Helical" evidence="8">
    <location>
        <begin position="197"/>
        <end position="218"/>
    </location>
</feature>
<accession>A0A1S9DNG0</accession>
<feature type="transmembrane region" description="Helical" evidence="8">
    <location>
        <begin position="491"/>
        <end position="512"/>
    </location>
</feature>
<evidence type="ECO:0000256" key="7">
    <source>
        <dbReference type="SAM" id="MobiDB-lite"/>
    </source>
</evidence>
<keyword evidence="3 8" id="KW-0812">Transmembrane</keyword>
<comment type="caution">
    <text evidence="10">The sequence shown here is derived from an EMBL/GenBank/DDBJ whole genome shotgun (WGS) entry which is preliminary data.</text>
</comment>
<comment type="subcellular location">
    <subcellularLocation>
        <location evidence="1">Membrane</location>
        <topology evidence="1">Multi-pass membrane protein</topology>
    </subcellularLocation>
</comment>
<dbReference type="InterPro" id="IPR011701">
    <property type="entry name" value="MFS"/>
</dbReference>
<evidence type="ECO:0000313" key="11">
    <source>
        <dbReference type="Proteomes" id="UP000190312"/>
    </source>
</evidence>
<feature type="domain" description="Major facilitator superfamily (MFS) profile" evidence="9">
    <location>
        <begin position="71"/>
        <end position="518"/>
    </location>
</feature>
<dbReference type="Pfam" id="PF07690">
    <property type="entry name" value="MFS_1"/>
    <property type="match status" value="1"/>
</dbReference>
<dbReference type="VEuPathDB" id="FungiDB:AO090003000274"/>
<feature type="transmembrane region" description="Helical" evidence="8">
    <location>
        <begin position="108"/>
        <end position="126"/>
    </location>
</feature>
<evidence type="ECO:0000256" key="1">
    <source>
        <dbReference type="ARBA" id="ARBA00004141"/>
    </source>
</evidence>
<feature type="region of interest" description="Disordered" evidence="7">
    <location>
        <begin position="1"/>
        <end position="20"/>
    </location>
</feature>
<dbReference type="Gene3D" id="1.20.1250.20">
    <property type="entry name" value="MFS general substrate transporter like domains"/>
    <property type="match status" value="1"/>
</dbReference>
<feature type="transmembrane region" description="Helical" evidence="8">
    <location>
        <begin position="368"/>
        <end position="388"/>
    </location>
</feature>
<feature type="transmembrane region" description="Helical" evidence="8">
    <location>
        <begin position="400"/>
        <end position="418"/>
    </location>
</feature>
<dbReference type="PROSITE" id="PS50850">
    <property type="entry name" value="MFS"/>
    <property type="match status" value="1"/>
</dbReference>
<comment type="similarity">
    <text evidence="6">Belongs to the major facilitator superfamily. Allantoate permease family.</text>
</comment>
<dbReference type="GO" id="GO:0016020">
    <property type="term" value="C:membrane"/>
    <property type="evidence" value="ECO:0007669"/>
    <property type="project" value="UniProtKB-SubCell"/>
</dbReference>
<organism evidence="10 11">
    <name type="scientific">Aspergillus oryzae</name>
    <name type="common">Yellow koji mold</name>
    <dbReference type="NCBI Taxonomy" id="5062"/>
    <lineage>
        <taxon>Eukaryota</taxon>
        <taxon>Fungi</taxon>
        <taxon>Dikarya</taxon>
        <taxon>Ascomycota</taxon>
        <taxon>Pezizomycotina</taxon>
        <taxon>Eurotiomycetes</taxon>
        <taxon>Eurotiomycetidae</taxon>
        <taxon>Eurotiales</taxon>
        <taxon>Aspergillaceae</taxon>
        <taxon>Aspergillus</taxon>
        <taxon>Aspergillus subgen. Circumdati</taxon>
    </lineage>
</organism>
<feature type="transmembrane region" description="Helical" evidence="8">
    <location>
        <begin position="230"/>
        <end position="250"/>
    </location>
</feature>
<keyword evidence="4 8" id="KW-1133">Transmembrane helix</keyword>
<dbReference type="InterPro" id="IPR036259">
    <property type="entry name" value="MFS_trans_sf"/>
</dbReference>
<evidence type="ECO:0000256" key="2">
    <source>
        <dbReference type="ARBA" id="ARBA00022448"/>
    </source>
</evidence>
<evidence type="ECO:0000256" key="5">
    <source>
        <dbReference type="ARBA" id="ARBA00023136"/>
    </source>
</evidence>
<gene>
    <name evidence="10" type="ORF">OAory_01064200</name>
</gene>
<evidence type="ECO:0000256" key="6">
    <source>
        <dbReference type="ARBA" id="ARBA00037968"/>
    </source>
</evidence>
<proteinExistence type="inferred from homology"/>
<dbReference type="Proteomes" id="UP000190312">
    <property type="component" value="Unassembled WGS sequence"/>
</dbReference>
<dbReference type="EMBL" id="MKZY01000004">
    <property type="protein sequence ID" value="OOO10612.1"/>
    <property type="molecule type" value="Genomic_DNA"/>
</dbReference>
<evidence type="ECO:0000259" key="9">
    <source>
        <dbReference type="PROSITE" id="PS50850"/>
    </source>
</evidence>
<protein>
    <submittedName>
        <fullName evidence="10">Major facilitator superfamily MFS_1</fullName>
    </submittedName>
</protein>
<feature type="transmembrane region" description="Helical" evidence="8">
    <location>
        <begin position="138"/>
        <end position="156"/>
    </location>
</feature>
<dbReference type="GO" id="GO:0022857">
    <property type="term" value="F:transmembrane transporter activity"/>
    <property type="evidence" value="ECO:0007669"/>
    <property type="project" value="InterPro"/>
</dbReference>
<feature type="transmembrane region" description="Helical" evidence="8">
    <location>
        <begin position="430"/>
        <end position="451"/>
    </location>
</feature>
<dbReference type="InterPro" id="IPR020846">
    <property type="entry name" value="MFS_dom"/>
</dbReference>
<keyword evidence="2" id="KW-0813">Transport</keyword>
<dbReference type="OrthoDB" id="6730379at2759"/>
<feature type="transmembrane region" description="Helical" evidence="8">
    <location>
        <begin position="458"/>
        <end position="479"/>
    </location>
</feature>
<name>A0A1S9DNG0_ASPOZ</name>
<reference evidence="10 11" key="1">
    <citation type="submission" date="2016-10" db="EMBL/GenBank/DDBJ databases">
        <title>Genome sequencing of Aspergillus oryzae BCC7051.</title>
        <authorList>
            <person name="Thammarongtham C."/>
            <person name="Vorapreeda T."/>
            <person name="Nookaew I."/>
            <person name="Srisuk T."/>
            <person name="Land M."/>
            <person name="Jeennor S."/>
            <person name="Laoteng K."/>
        </authorList>
    </citation>
    <scope>NUCLEOTIDE SEQUENCE [LARGE SCALE GENOMIC DNA]</scope>
    <source>
        <strain evidence="10 11">BCC7051</strain>
    </source>
</reference>